<organism evidence="2 3">
    <name type="scientific">Brevibacillus borstelensis AK1</name>
    <dbReference type="NCBI Taxonomy" id="1300222"/>
    <lineage>
        <taxon>Bacteria</taxon>
        <taxon>Bacillati</taxon>
        <taxon>Bacillota</taxon>
        <taxon>Bacilli</taxon>
        <taxon>Bacillales</taxon>
        <taxon>Paenibacillaceae</taxon>
        <taxon>Brevibacillus</taxon>
    </lineage>
</organism>
<gene>
    <name evidence="2" type="ORF">I532_19626</name>
</gene>
<dbReference type="AlphaFoldDB" id="M8D3L4"/>
<proteinExistence type="predicted"/>
<accession>M8D3L4</accession>
<comment type="caution">
    <text evidence="2">The sequence shown here is derived from an EMBL/GenBank/DDBJ whole genome shotgun (WGS) entry which is preliminary data.</text>
</comment>
<dbReference type="GeneID" id="89499793"/>
<protein>
    <submittedName>
        <fullName evidence="2">Uncharacterized protein</fullName>
    </submittedName>
</protein>
<feature type="region of interest" description="Disordered" evidence="1">
    <location>
        <begin position="31"/>
        <end position="51"/>
    </location>
</feature>
<dbReference type="EMBL" id="APBN01000011">
    <property type="protein sequence ID" value="EMT50849.1"/>
    <property type="molecule type" value="Genomic_DNA"/>
</dbReference>
<sequence length="51" mass="5314">MKKPDEKPNGNEELQVLGTHAAGATDLFQTSKAQKDTEVQPPEHPGGAGTG</sequence>
<dbReference type="RefSeq" id="WP_003390366.1">
    <property type="nucleotide sequence ID" value="NZ_APBN01000011.1"/>
</dbReference>
<dbReference type="Proteomes" id="UP000012081">
    <property type="component" value="Unassembled WGS sequence"/>
</dbReference>
<name>M8D3L4_9BACL</name>
<keyword evidence="3" id="KW-1185">Reference proteome</keyword>
<dbReference type="PATRIC" id="fig|1300222.3.peg.4121"/>
<evidence type="ECO:0000256" key="1">
    <source>
        <dbReference type="SAM" id="MobiDB-lite"/>
    </source>
</evidence>
<reference evidence="2 3" key="1">
    <citation type="submission" date="2013-03" db="EMBL/GenBank/DDBJ databases">
        <title>Assembly of a new bacterial strain Brevibacillus borstelensis AK1.</title>
        <authorList>
            <person name="Rajan I."/>
            <person name="PoliReddy D."/>
            <person name="Sugumar T."/>
            <person name="Rathinam K."/>
            <person name="Alqarawi S."/>
            <person name="Khalil A.B."/>
            <person name="Sivakumar N."/>
        </authorList>
    </citation>
    <scope>NUCLEOTIDE SEQUENCE [LARGE SCALE GENOMIC DNA]</scope>
    <source>
        <strain evidence="2 3">AK1</strain>
    </source>
</reference>
<evidence type="ECO:0000313" key="3">
    <source>
        <dbReference type="Proteomes" id="UP000012081"/>
    </source>
</evidence>
<evidence type="ECO:0000313" key="2">
    <source>
        <dbReference type="EMBL" id="EMT50849.1"/>
    </source>
</evidence>